<evidence type="ECO:0000313" key="4">
    <source>
        <dbReference type="Proteomes" id="UP000257004"/>
    </source>
</evidence>
<keyword evidence="2" id="KW-0472">Membrane</keyword>
<proteinExistence type="predicted"/>
<sequence length="254" mass="28552">MSEKSTMSFKNTGRIAGLLYLVVVLTGIFSLGYVPSKLIVWDNPSATFNAIKQSEFLFRTGIVSGLVCYTFFLFLPLVLYKLLKPAHKTYALYMVVLAVVSVPISFVNMLNKFAVISIINGQDSVPTKEVLQQVMFYLNQYDYGNLIVQVFWGLWLFPYGYLVYKSGIIPKFFGVLLMLGCISYLINFFGNSLYPNYSQLGISSIVRLPATLGEIGSCLWLLIMGAKEYTNPSEDSRLKSDSNPNNEFAGEYLK</sequence>
<feature type="transmembrane region" description="Helical" evidence="2">
    <location>
        <begin position="146"/>
        <end position="164"/>
    </location>
</feature>
<name>A0A3D9FTB2_9FLAO</name>
<feature type="transmembrane region" description="Helical" evidence="2">
    <location>
        <begin position="202"/>
        <end position="223"/>
    </location>
</feature>
<keyword evidence="2" id="KW-1133">Transmembrane helix</keyword>
<dbReference type="AlphaFoldDB" id="A0A3D9FTB2"/>
<feature type="transmembrane region" description="Helical" evidence="2">
    <location>
        <begin position="12"/>
        <end position="36"/>
    </location>
</feature>
<dbReference type="Proteomes" id="UP000257004">
    <property type="component" value="Unassembled WGS sequence"/>
</dbReference>
<feature type="transmembrane region" description="Helical" evidence="2">
    <location>
        <begin position="171"/>
        <end position="190"/>
    </location>
</feature>
<dbReference type="InterPro" id="IPR025495">
    <property type="entry name" value="DUF4386"/>
</dbReference>
<comment type="caution">
    <text evidence="3">The sequence shown here is derived from an EMBL/GenBank/DDBJ whole genome shotgun (WGS) entry which is preliminary data.</text>
</comment>
<feature type="transmembrane region" description="Helical" evidence="2">
    <location>
        <begin position="56"/>
        <end position="78"/>
    </location>
</feature>
<evidence type="ECO:0000313" key="3">
    <source>
        <dbReference type="EMBL" id="RED23852.1"/>
    </source>
</evidence>
<dbReference type="EMBL" id="QRDQ01000009">
    <property type="protein sequence ID" value="RED23852.1"/>
    <property type="molecule type" value="Genomic_DNA"/>
</dbReference>
<accession>A0A3D9FTB2</accession>
<evidence type="ECO:0000256" key="2">
    <source>
        <dbReference type="SAM" id="Phobius"/>
    </source>
</evidence>
<protein>
    <submittedName>
        <fullName evidence="3">Uncharacterized protein DUF4386</fullName>
    </submittedName>
</protein>
<reference evidence="3 4" key="1">
    <citation type="submission" date="2018-07" db="EMBL/GenBank/DDBJ databases">
        <title>Genomic Encyclopedia of Archaeal and Bacterial Type Strains, Phase II (KMG-II): from individual species to whole genera.</title>
        <authorList>
            <person name="Goeker M."/>
        </authorList>
    </citation>
    <scope>NUCLEOTIDE SEQUENCE [LARGE SCALE GENOMIC DNA]</scope>
    <source>
        <strain evidence="3 4">DSM 25795</strain>
    </source>
</reference>
<feature type="region of interest" description="Disordered" evidence="1">
    <location>
        <begin position="233"/>
        <end position="254"/>
    </location>
</feature>
<organism evidence="3 4">
    <name type="scientific">Flavobacterium cutihirudinis</name>
    <dbReference type="NCBI Taxonomy" id="1265740"/>
    <lineage>
        <taxon>Bacteria</taxon>
        <taxon>Pseudomonadati</taxon>
        <taxon>Bacteroidota</taxon>
        <taxon>Flavobacteriia</taxon>
        <taxon>Flavobacteriales</taxon>
        <taxon>Flavobacteriaceae</taxon>
        <taxon>Flavobacterium</taxon>
    </lineage>
</organism>
<gene>
    <name evidence="3" type="ORF">BD847_2926</name>
</gene>
<keyword evidence="4" id="KW-1185">Reference proteome</keyword>
<evidence type="ECO:0000256" key="1">
    <source>
        <dbReference type="SAM" id="MobiDB-lite"/>
    </source>
</evidence>
<dbReference type="Pfam" id="PF14329">
    <property type="entry name" value="DUF4386"/>
    <property type="match status" value="1"/>
</dbReference>
<dbReference type="RefSeq" id="WP_244201608.1">
    <property type="nucleotide sequence ID" value="NZ_QRDQ01000009.1"/>
</dbReference>
<feature type="transmembrane region" description="Helical" evidence="2">
    <location>
        <begin position="90"/>
        <end position="110"/>
    </location>
</feature>
<keyword evidence="2" id="KW-0812">Transmembrane</keyword>